<dbReference type="EMBL" id="CVRI01000048">
    <property type="protein sequence ID" value="CRK98795.1"/>
    <property type="molecule type" value="Genomic_DNA"/>
</dbReference>
<dbReference type="OrthoDB" id="10679658at2759"/>
<keyword evidence="2" id="KW-1185">Reference proteome</keyword>
<dbReference type="Proteomes" id="UP000183832">
    <property type="component" value="Unassembled WGS sequence"/>
</dbReference>
<dbReference type="AlphaFoldDB" id="A0A1J1IF05"/>
<sequence length="352" mass="39852">MNNLYCESIESNCESVSSIEECCQKVKQEVTTCPMKACLKPGCSQRMPCICCVRKGCRPVLQCKRNCLNEKACCGPFSSKESDEHTRLRARSELRSRCSKDECANVNKNNSKCIKRSLSSSLVCEDMCCERKQEKEMPKRNCQKACLKQNYEDEESCSSNEIDFINNPCIVTCKSKNKCNNSPKPPCKRSEKRCTKQVSNCCENENENCQKQRKSKCSANPCDNSESNHNVRDRQKVTFDSDCESIPTTNCRPPTPVKCKEACPESEKKKDSVPSCNCIVCVFRDNLSGYHNGPSSCDLPPEQINTMPNYWMVEEPQMLPQVCFPCAKPCPNPTIYQHSYSPPCRGNPKTQF</sequence>
<accession>A0A1J1IF05</accession>
<gene>
    <name evidence="1" type="ORF">CLUMA_CG012464</name>
</gene>
<protein>
    <submittedName>
        <fullName evidence="1">CLUMA_CG012464, isoform A</fullName>
    </submittedName>
</protein>
<organism evidence="1 2">
    <name type="scientific">Clunio marinus</name>
    <dbReference type="NCBI Taxonomy" id="568069"/>
    <lineage>
        <taxon>Eukaryota</taxon>
        <taxon>Metazoa</taxon>
        <taxon>Ecdysozoa</taxon>
        <taxon>Arthropoda</taxon>
        <taxon>Hexapoda</taxon>
        <taxon>Insecta</taxon>
        <taxon>Pterygota</taxon>
        <taxon>Neoptera</taxon>
        <taxon>Endopterygota</taxon>
        <taxon>Diptera</taxon>
        <taxon>Nematocera</taxon>
        <taxon>Chironomoidea</taxon>
        <taxon>Chironomidae</taxon>
        <taxon>Clunio</taxon>
    </lineage>
</organism>
<evidence type="ECO:0000313" key="2">
    <source>
        <dbReference type="Proteomes" id="UP000183832"/>
    </source>
</evidence>
<reference evidence="1 2" key="1">
    <citation type="submission" date="2015-04" db="EMBL/GenBank/DDBJ databases">
        <authorList>
            <person name="Syromyatnikov M.Y."/>
            <person name="Popov V.N."/>
        </authorList>
    </citation>
    <scope>NUCLEOTIDE SEQUENCE [LARGE SCALE GENOMIC DNA]</scope>
</reference>
<proteinExistence type="predicted"/>
<evidence type="ECO:0000313" key="1">
    <source>
        <dbReference type="EMBL" id="CRK98795.1"/>
    </source>
</evidence>
<name>A0A1J1IF05_9DIPT</name>